<dbReference type="AlphaFoldDB" id="A0A2X2WTX7"/>
<dbReference type="EMBL" id="UAWB01000004">
    <property type="protein sequence ID" value="SQB43017.1"/>
    <property type="molecule type" value="Genomic_DNA"/>
</dbReference>
<dbReference type="Gene3D" id="3.40.390.10">
    <property type="entry name" value="Collagenase (Catalytic Domain)"/>
    <property type="match status" value="1"/>
</dbReference>
<reference evidence="1 3" key="1">
    <citation type="submission" date="2016-10" db="EMBL/GenBank/DDBJ databases">
        <authorList>
            <person name="Varghese N."/>
            <person name="Submissions S."/>
        </authorList>
    </citation>
    <scope>NUCLEOTIDE SEQUENCE [LARGE SCALE GENOMIC DNA]</scope>
    <source>
        <strain evidence="1 3">DSM 19299</strain>
    </source>
</reference>
<dbReference type="Proteomes" id="UP000251670">
    <property type="component" value="Unassembled WGS sequence"/>
</dbReference>
<sequence length="431" mass="48826">MGRLRIVKGKIFEVVENDLHYYSEASITESASDVYAEQGGDGISHSGDPGTPPPSPTLSKCAVFFRPTKEWKGEFGFDWIRVGDSKMETDVAYNGIIGHYGDVYATKKEAKFTADPKKYNTILKDYSTFSVYKGTYYVPNMTLKVGEKATLDTIIHVGEKADKLHYAYNTDIFELTIIKKFTVAKGINYDESSLIIKCKKTFSSSETIRVIATKNKITEKVGEIKVLPNDKIKDINILMIPVKVVKMNATGAVKGNEKTIAVNAFNQAYFKANIFEKSTPIIADGFLFNLFFTTKDEKGNIVTDTSDWRSIHATLDKIFFEDKKNEAYREYYRVFMLPTSLGLNGIAEDVGNVKTVVAFANRNDSSTAHEILHAMGLYHTFDNSSPYTFKIYQTDNIMDYTHQTKNPKTKAWKSRFSTNKFQWKKINKDIK</sequence>
<dbReference type="GO" id="GO:0008237">
    <property type="term" value="F:metallopeptidase activity"/>
    <property type="evidence" value="ECO:0007669"/>
    <property type="project" value="InterPro"/>
</dbReference>
<name>A0A2X2WTX7_CHRJE</name>
<evidence type="ECO:0000313" key="4">
    <source>
        <dbReference type="Proteomes" id="UP000251670"/>
    </source>
</evidence>
<dbReference type="OrthoDB" id="6717961at2"/>
<dbReference type="RefSeq" id="WP_089739854.1">
    <property type="nucleotide sequence ID" value="NZ_FNEG01000013.1"/>
</dbReference>
<proteinExistence type="predicted"/>
<reference evidence="2 4" key="2">
    <citation type="submission" date="2018-06" db="EMBL/GenBank/DDBJ databases">
        <authorList>
            <consortium name="Pathogen Informatics"/>
            <person name="Doyle S."/>
        </authorList>
    </citation>
    <scope>NUCLEOTIDE SEQUENCE [LARGE SCALE GENOMIC DNA]</scope>
    <source>
        <strain evidence="2 4">NCTC13492</strain>
    </source>
</reference>
<evidence type="ECO:0000313" key="2">
    <source>
        <dbReference type="EMBL" id="SQB43017.1"/>
    </source>
</evidence>
<evidence type="ECO:0000313" key="3">
    <source>
        <dbReference type="Proteomes" id="UP000199426"/>
    </source>
</evidence>
<evidence type="ECO:0000313" key="1">
    <source>
        <dbReference type="EMBL" id="SDJ93615.1"/>
    </source>
</evidence>
<protein>
    <submittedName>
        <fullName evidence="2">Uncharacterized protein</fullName>
    </submittedName>
</protein>
<keyword evidence="3" id="KW-1185">Reference proteome</keyword>
<dbReference type="SUPFAM" id="SSF55486">
    <property type="entry name" value="Metalloproteases ('zincins'), catalytic domain"/>
    <property type="match status" value="2"/>
</dbReference>
<dbReference type="Proteomes" id="UP000199426">
    <property type="component" value="Unassembled WGS sequence"/>
</dbReference>
<accession>A0A2X2WTX7</accession>
<dbReference type="InterPro" id="IPR024079">
    <property type="entry name" value="MetalloPept_cat_dom_sf"/>
</dbReference>
<organism evidence="2 4">
    <name type="scientific">Chryseobacterium jejuense</name>
    <dbReference type="NCBI Taxonomy" id="445960"/>
    <lineage>
        <taxon>Bacteria</taxon>
        <taxon>Pseudomonadati</taxon>
        <taxon>Bacteroidota</taxon>
        <taxon>Flavobacteriia</taxon>
        <taxon>Flavobacteriales</taxon>
        <taxon>Weeksellaceae</taxon>
        <taxon>Chryseobacterium group</taxon>
        <taxon>Chryseobacterium</taxon>
    </lineage>
</organism>
<dbReference type="EMBL" id="FNEG01000013">
    <property type="protein sequence ID" value="SDJ93615.1"/>
    <property type="molecule type" value="Genomic_DNA"/>
</dbReference>
<gene>
    <name evidence="2" type="ORF">NCTC13492_02036</name>
    <name evidence="1" type="ORF">SAMN05421542_4705</name>
</gene>
<dbReference type="STRING" id="445960.SAMN05421542_4705"/>